<evidence type="ECO:0000259" key="1">
    <source>
        <dbReference type="Pfam" id="PF00108"/>
    </source>
</evidence>
<accession>A0A172QSW7</accession>
<dbReference type="Pfam" id="PF00108">
    <property type="entry name" value="Thiolase_N"/>
    <property type="match status" value="1"/>
</dbReference>
<sequence>MSVIVAGIGETLMGKYPDRSIYEMIREAGHAALDEAGIDSSLITAAYIGNFNGQQLLGQGHFGPLVMETLGMSHVPAMRVEGACVSGGLALLQGVEAIRSGRHQAVLVGGVEKMTHQTTAAVTSALTSAMDIEFEAHSGLSFPGSFALVAHRYFHEFRNVQREMAQVAVNAHDNALLNPTAQMHKKIDIDKVLNAPRIADPLGLYDCSLVTDGAAFIVLVSEELAQQLDDGAERHRQVRIIGSGHGGDALTLHGKASMTTFGATIRAAKQAYAQAGVEASDIDLAEVHDCFTITQIINTEDLGFFEKGHGGDAVAEGRTARDGDMPINVSGGLKAKGHPIGATGISQAIEVITQIRGGAGERQSNKVDTGLTHNLGGTAGTCVINIFQGA</sequence>
<dbReference type="GO" id="GO:0016747">
    <property type="term" value="F:acyltransferase activity, transferring groups other than amino-acyl groups"/>
    <property type="evidence" value="ECO:0007669"/>
    <property type="project" value="InterPro"/>
</dbReference>
<dbReference type="InterPro" id="IPR020616">
    <property type="entry name" value="Thiolase_N"/>
</dbReference>
<dbReference type="SUPFAM" id="SSF53901">
    <property type="entry name" value="Thiolase-like"/>
    <property type="match status" value="1"/>
</dbReference>
<dbReference type="InterPro" id="IPR002155">
    <property type="entry name" value="Thiolase"/>
</dbReference>
<dbReference type="RefSeq" id="WP_066565241.1">
    <property type="nucleotide sequence ID" value="NZ_CP015622.1"/>
</dbReference>
<dbReference type="Gene3D" id="3.40.47.10">
    <property type="match status" value="1"/>
</dbReference>
<feature type="domain" description="Thiolase N-terminal" evidence="1">
    <location>
        <begin position="8"/>
        <end position="223"/>
    </location>
</feature>
<dbReference type="Proteomes" id="UP000076929">
    <property type="component" value="Chromosome"/>
</dbReference>
<evidence type="ECO:0000259" key="2">
    <source>
        <dbReference type="Pfam" id="PF22691"/>
    </source>
</evidence>
<feature type="domain" description="Thiolase C-terminal" evidence="2">
    <location>
        <begin position="251"/>
        <end position="387"/>
    </location>
</feature>
<dbReference type="EMBL" id="CP015622">
    <property type="protein sequence ID" value="ANE03741.1"/>
    <property type="molecule type" value="Genomic_DNA"/>
</dbReference>
<proteinExistence type="predicted"/>
<dbReference type="OrthoDB" id="9785768at2"/>
<reference evidence="3 4" key="1">
    <citation type="submission" date="2016-05" db="EMBL/GenBank/DDBJ databases">
        <title>Complete genome sequence of Corynebacterium crudilactis, a new Corynebacterium species isolated from raw cow's milk.</title>
        <authorList>
            <person name="Christian R."/>
            <person name="Zimmermann J."/>
            <person name="Lipski A."/>
            <person name="Kalinowski J."/>
        </authorList>
    </citation>
    <scope>NUCLEOTIDE SEQUENCE [LARGE SCALE GENOMIC DNA]</scope>
    <source>
        <strain evidence="3 4">JZ16</strain>
    </source>
</reference>
<dbReference type="PANTHER" id="PTHR42870">
    <property type="entry name" value="ACETYL-COA C-ACETYLTRANSFERASE"/>
    <property type="match status" value="1"/>
</dbReference>
<evidence type="ECO:0000313" key="3">
    <source>
        <dbReference type="EMBL" id="ANE03741.1"/>
    </source>
</evidence>
<dbReference type="Pfam" id="PF22691">
    <property type="entry name" value="Thiolase_C_1"/>
    <property type="match status" value="1"/>
</dbReference>
<dbReference type="PIRSF" id="PIRSF000429">
    <property type="entry name" value="Ac-CoA_Ac_transf"/>
    <property type="match status" value="1"/>
</dbReference>
<dbReference type="AlphaFoldDB" id="A0A172QSW7"/>
<keyword evidence="3" id="KW-0808">Transferase</keyword>
<name>A0A172QSW7_9CORY</name>
<dbReference type="InterPro" id="IPR016039">
    <property type="entry name" value="Thiolase-like"/>
</dbReference>
<dbReference type="KEGG" id="ccjz:ccrud_05630"/>
<gene>
    <name evidence="3" type="ORF">ccrud_05630</name>
</gene>
<keyword evidence="4" id="KW-1185">Reference proteome</keyword>
<protein>
    <submittedName>
        <fullName evidence="3">Acetyl-CoA acetyltransferase</fullName>
    </submittedName>
</protein>
<dbReference type="CDD" id="cd00829">
    <property type="entry name" value="SCP-x_thiolase"/>
    <property type="match status" value="1"/>
</dbReference>
<dbReference type="PANTHER" id="PTHR42870:SF6">
    <property type="entry name" value="ACETYL-COA C-ACYLTRANSFERASE"/>
    <property type="match status" value="1"/>
</dbReference>
<dbReference type="STRING" id="1652495.ccrud_05630"/>
<organism evidence="3 4">
    <name type="scientific">Corynebacterium crudilactis</name>
    <dbReference type="NCBI Taxonomy" id="1652495"/>
    <lineage>
        <taxon>Bacteria</taxon>
        <taxon>Bacillati</taxon>
        <taxon>Actinomycetota</taxon>
        <taxon>Actinomycetes</taxon>
        <taxon>Mycobacteriales</taxon>
        <taxon>Corynebacteriaceae</taxon>
        <taxon>Corynebacterium</taxon>
    </lineage>
</organism>
<evidence type="ECO:0000313" key="4">
    <source>
        <dbReference type="Proteomes" id="UP000076929"/>
    </source>
</evidence>
<dbReference type="NCBIfam" id="NF004720">
    <property type="entry name" value="PRK06064.1"/>
    <property type="match status" value="1"/>
</dbReference>
<dbReference type="InterPro" id="IPR055140">
    <property type="entry name" value="Thiolase_C_2"/>
</dbReference>